<sequence>MRSRSALPRIPVFAAGLALVCSVSACGNNSSTPEAASQPTTATATTTTTSTPPTLTASKLQPPSQDNEYAESSGRPKVVFDPCTWVPDSAVSSLGLDPSTRERGNDMVAEYTFLTCDVSNQDESLQLDSGNVTLDEVRKKYAGRTQDMSINGRNAVLTPNKTASDDCSIDMETKAGYFGVTVIVSTPGGLKGMKPCDNIVHIAETLEPYIGEGN</sequence>
<feature type="signal peptide" evidence="2">
    <location>
        <begin position="1"/>
        <end position="25"/>
    </location>
</feature>
<keyword evidence="2" id="KW-0732">Signal</keyword>
<dbReference type="Pfam" id="PF12079">
    <property type="entry name" value="DUF3558"/>
    <property type="match status" value="1"/>
</dbReference>
<organism evidence="3 4">
    <name type="scientific">Nocardia vermiculata</name>
    <dbReference type="NCBI Taxonomy" id="257274"/>
    <lineage>
        <taxon>Bacteria</taxon>
        <taxon>Bacillati</taxon>
        <taxon>Actinomycetota</taxon>
        <taxon>Actinomycetes</taxon>
        <taxon>Mycobacteriales</taxon>
        <taxon>Nocardiaceae</taxon>
        <taxon>Nocardia</taxon>
    </lineage>
</organism>
<proteinExistence type="predicted"/>
<dbReference type="EMBL" id="JAAXOP010000019">
    <property type="protein sequence ID" value="NKY53631.1"/>
    <property type="molecule type" value="Genomic_DNA"/>
</dbReference>
<dbReference type="PROSITE" id="PS51257">
    <property type="entry name" value="PROKAR_LIPOPROTEIN"/>
    <property type="match status" value="1"/>
</dbReference>
<evidence type="ECO:0000256" key="1">
    <source>
        <dbReference type="SAM" id="MobiDB-lite"/>
    </source>
</evidence>
<feature type="chain" id="PRO_5038403869" evidence="2">
    <location>
        <begin position="26"/>
        <end position="214"/>
    </location>
</feature>
<protein>
    <submittedName>
        <fullName evidence="3">DUF3558 domain-containing protein</fullName>
    </submittedName>
</protein>
<evidence type="ECO:0000256" key="2">
    <source>
        <dbReference type="SAM" id="SignalP"/>
    </source>
</evidence>
<dbReference type="AlphaFoldDB" id="A0A846Y7D6"/>
<dbReference type="InterPro" id="IPR024520">
    <property type="entry name" value="DUF3558"/>
</dbReference>
<reference evidence="3 4" key="1">
    <citation type="submission" date="2020-04" db="EMBL/GenBank/DDBJ databases">
        <title>MicrobeNet Type strains.</title>
        <authorList>
            <person name="Nicholson A.C."/>
        </authorList>
    </citation>
    <scope>NUCLEOTIDE SEQUENCE [LARGE SCALE GENOMIC DNA]</scope>
    <source>
        <strain evidence="3 4">JCM 12354</strain>
    </source>
</reference>
<dbReference type="Proteomes" id="UP000565711">
    <property type="component" value="Unassembled WGS sequence"/>
</dbReference>
<name>A0A846Y7D6_9NOCA</name>
<dbReference type="RefSeq" id="WP_168436187.1">
    <property type="nucleotide sequence ID" value="NZ_JAAXOP010000019.1"/>
</dbReference>
<evidence type="ECO:0000313" key="4">
    <source>
        <dbReference type="Proteomes" id="UP000565711"/>
    </source>
</evidence>
<feature type="region of interest" description="Disordered" evidence="1">
    <location>
        <begin position="29"/>
        <end position="75"/>
    </location>
</feature>
<keyword evidence="4" id="KW-1185">Reference proteome</keyword>
<feature type="compositionally biased region" description="Low complexity" evidence="1">
    <location>
        <begin position="30"/>
        <end position="58"/>
    </location>
</feature>
<accession>A0A846Y7D6</accession>
<comment type="caution">
    <text evidence="3">The sequence shown here is derived from an EMBL/GenBank/DDBJ whole genome shotgun (WGS) entry which is preliminary data.</text>
</comment>
<evidence type="ECO:0000313" key="3">
    <source>
        <dbReference type="EMBL" id="NKY53631.1"/>
    </source>
</evidence>
<gene>
    <name evidence="3" type="ORF">HGA08_25885</name>
</gene>